<feature type="domain" description="DUF4397" evidence="2">
    <location>
        <begin position="37"/>
        <end position="152"/>
    </location>
</feature>
<dbReference type="AlphaFoldDB" id="A0A5C1I1F0"/>
<dbReference type="OrthoDB" id="9792011at2"/>
<gene>
    <name evidence="3" type="ORF">DEO27_019075</name>
</gene>
<proteinExistence type="predicted"/>
<dbReference type="PROSITE" id="PS51257">
    <property type="entry name" value="PROKAR_LIPOPROTEIN"/>
    <property type="match status" value="1"/>
</dbReference>
<name>A0A5C1I1F0_9SPHI</name>
<dbReference type="Proteomes" id="UP000251402">
    <property type="component" value="Chromosome"/>
</dbReference>
<organism evidence="3 4">
    <name type="scientific">Mucilaginibacter rubeus</name>
    <dbReference type="NCBI Taxonomy" id="2027860"/>
    <lineage>
        <taxon>Bacteria</taxon>
        <taxon>Pseudomonadati</taxon>
        <taxon>Bacteroidota</taxon>
        <taxon>Sphingobacteriia</taxon>
        <taxon>Sphingobacteriales</taxon>
        <taxon>Sphingobacteriaceae</taxon>
        <taxon>Mucilaginibacter</taxon>
    </lineage>
</organism>
<evidence type="ECO:0000256" key="1">
    <source>
        <dbReference type="SAM" id="SignalP"/>
    </source>
</evidence>
<accession>A0A5C1I1F0</accession>
<feature type="chain" id="PRO_5022835093" evidence="1">
    <location>
        <begin position="20"/>
        <end position="233"/>
    </location>
</feature>
<feature type="signal peptide" evidence="1">
    <location>
        <begin position="1"/>
        <end position="19"/>
    </location>
</feature>
<dbReference type="Pfam" id="PF14344">
    <property type="entry name" value="DUF4397"/>
    <property type="match status" value="1"/>
</dbReference>
<reference evidence="3" key="1">
    <citation type="submission" date="2019-08" db="EMBL/GenBank/DDBJ databases">
        <title>Comparative genome analysis confer to the adaptation heavy metal polluted environment.</title>
        <authorList>
            <person name="Li Y."/>
        </authorList>
    </citation>
    <scope>NUCLEOTIDE SEQUENCE [LARGE SCALE GENOMIC DNA]</scope>
    <source>
        <strain evidence="3">P1</strain>
    </source>
</reference>
<sequence length="233" mass="24701">MKIKVKVLLMIAAAAGCIASCKKNNDKPDAVDSSTSSLNVINATFNNVNVYQNGIRINNTTTFYPGGTLGYILVKAGTQNYSVKLDGPSNPNPLFSLPLTLSKDSVYSFYIAGNTADQVFKTTDVIAGDTSKVPSAKIRFVNASPDAGNISVHFEGTTNKVAVDTEKVSNLAFKATSTFYLVAPGEHNMAMHSAAFPGTIVRDTVQLVGGKVYTYYGFGNKSAGLATGLFTNQ</sequence>
<dbReference type="RefSeq" id="WP_112572707.1">
    <property type="nucleotide sequence ID" value="NZ_CP043450.1"/>
</dbReference>
<keyword evidence="4" id="KW-1185">Reference proteome</keyword>
<evidence type="ECO:0000313" key="3">
    <source>
        <dbReference type="EMBL" id="QEM12042.1"/>
    </source>
</evidence>
<evidence type="ECO:0000259" key="2">
    <source>
        <dbReference type="Pfam" id="PF14344"/>
    </source>
</evidence>
<dbReference type="EMBL" id="CP043450">
    <property type="protein sequence ID" value="QEM12042.1"/>
    <property type="molecule type" value="Genomic_DNA"/>
</dbReference>
<dbReference type="InterPro" id="IPR025510">
    <property type="entry name" value="DUF4397"/>
</dbReference>
<keyword evidence="1" id="KW-0732">Signal</keyword>
<dbReference type="KEGG" id="mrub:DEO27_019075"/>
<evidence type="ECO:0000313" key="4">
    <source>
        <dbReference type="Proteomes" id="UP000251402"/>
    </source>
</evidence>
<protein>
    <submittedName>
        <fullName evidence="3">DUF4397 domain-containing protein</fullName>
    </submittedName>
</protein>